<comment type="caution">
    <text evidence="1">The sequence shown here is derived from an EMBL/GenBank/DDBJ whole genome shotgun (WGS) entry which is preliminary data.</text>
</comment>
<evidence type="ECO:0000313" key="1">
    <source>
        <dbReference type="EMBL" id="KKM82173.1"/>
    </source>
</evidence>
<proteinExistence type="predicted"/>
<gene>
    <name evidence="1" type="ORF">LCGC14_1322230</name>
</gene>
<name>A0A0F9KJL8_9ZZZZ</name>
<accession>A0A0F9KJL8</accession>
<sequence length="276" mass="32595">MHITYEKLLKLISGGVPKKQVKGVQLRDCDGFKFVLGAMHNGLYIGSPGKDIFLMLEYLNDEQMEEVADSLSDQFPSDPPSNHVNTAACIRFIYGQFEKQGTLRSDKDFEKMKEEVPDWTLPRKFLSKLKDNFKKKNNYYGLSILAEMEGHRLGDEYRIFHDSKKIKEMEEQYVESVECAYKCKSYKQMFTPYFWAAMYFIKCKNRDKALEYCRLTIDNAGKYCPDSRPSYVDKLFKCLDYIRKKDKNNWEKYYKNLKKTCKNKCLKNSLKKIKNK</sequence>
<dbReference type="AlphaFoldDB" id="A0A0F9KJL8"/>
<dbReference type="EMBL" id="LAZR01007903">
    <property type="protein sequence ID" value="KKM82173.1"/>
    <property type="molecule type" value="Genomic_DNA"/>
</dbReference>
<reference evidence="1" key="1">
    <citation type="journal article" date="2015" name="Nature">
        <title>Complex archaea that bridge the gap between prokaryotes and eukaryotes.</title>
        <authorList>
            <person name="Spang A."/>
            <person name="Saw J.H."/>
            <person name="Jorgensen S.L."/>
            <person name="Zaremba-Niedzwiedzka K."/>
            <person name="Martijn J."/>
            <person name="Lind A.E."/>
            <person name="van Eijk R."/>
            <person name="Schleper C."/>
            <person name="Guy L."/>
            <person name="Ettema T.J."/>
        </authorList>
    </citation>
    <scope>NUCLEOTIDE SEQUENCE</scope>
</reference>
<protein>
    <submittedName>
        <fullName evidence="1">Uncharacterized protein</fullName>
    </submittedName>
</protein>
<organism evidence="1">
    <name type="scientific">marine sediment metagenome</name>
    <dbReference type="NCBI Taxonomy" id="412755"/>
    <lineage>
        <taxon>unclassified sequences</taxon>
        <taxon>metagenomes</taxon>
        <taxon>ecological metagenomes</taxon>
    </lineage>
</organism>